<dbReference type="Proteomes" id="UP000222016">
    <property type="component" value="Genome"/>
</dbReference>
<protein>
    <submittedName>
        <fullName evidence="1">Uncharacterized protein</fullName>
    </submittedName>
</protein>
<gene>
    <name evidence="1" type="ORF">kpv52_29</name>
</gene>
<organism evidence="1 2">
    <name type="scientific">Klebsiella phage vB_KpnM_KpV52</name>
    <dbReference type="NCBI Taxonomy" id="1912321"/>
    <lineage>
        <taxon>Viruses</taxon>
        <taxon>Duplodnaviria</taxon>
        <taxon>Heunggongvirae</taxon>
        <taxon>Uroviricota</taxon>
        <taxon>Caudoviricetes</taxon>
        <taxon>Jameshumphriesvirinae</taxon>
        <taxon>Sircambvirus</taxon>
        <taxon>Sircambvirus KpV52</taxon>
        <taxon>Jedunavirus KpV80</taxon>
    </lineage>
</organism>
<name>A0A1I9SEU6_9CAUD</name>
<dbReference type="EMBL" id="KX237516">
    <property type="protein sequence ID" value="AOZ65373.1"/>
    <property type="molecule type" value="Genomic_DNA"/>
</dbReference>
<keyword evidence="2" id="KW-1185">Reference proteome</keyword>
<dbReference type="OrthoDB" id="14556at10239"/>
<accession>A0A1I9SEU6</accession>
<proteinExistence type="predicted"/>
<evidence type="ECO:0000313" key="2">
    <source>
        <dbReference type="Proteomes" id="UP000222016"/>
    </source>
</evidence>
<sequence>MSLENFSTSNTVITINGRIISDFGESDPPYTDEPIDASTALRRGLGGNAIRLDRINPGRRVTLNLNPGSADSAYINGLFLSKANIELTYTQIGTLDAAVGTEGVIVNDGPRGRGGQTITDDQWILSSIHGLHQRVQQAK</sequence>
<reference evidence="1 2" key="1">
    <citation type="submission" date="2016-05" db="EMBL/GenBank/DDBJ databases">
        <title>Complete genome sequence of bacteriophage vB_KpnM_KpV52 lytic for Klebsiella pneumoniae.</title>
        <authorList>
            <person name="Komisarova E.V."/>
            <person name="Krasilnikova V.M."/>
            <person name="Kislichkina A.A."/>
            <person name="Myakinina V.P."/>
            <person name="Volozhantsev N.V."/>
        </authorList>
    </citation>
    <scope>NUCLEOTIDE SEQUENCE [LARGE SCALE GENOMIC DNA]</scope>
</reference>
<evidence type="ECO:0000313" key="1">
    <source>
        <dbReference type="EMBL" id="AOZ65373.1"/>
    </source>
</evidence>